<dbReference type="PANTHER" id="PTHR11070:SF55">
    <property type="entry name" value="DNA 3'-5' HELICASE"/>
    <property type="match status" value="1"/>
</dbReference>
<dbReference type="PANTHER" id="PTHR11070">
    <property type="entry name" value="UVRD / RECB / PCRA DNA HELICASE FAMILY MEMBER"/>
    <property type="match status" value="1"/>
</dbReference>
<evidence type="ECO:0000256" key="6">
    <source>
        <dbReference type="ARBA" id="ARBA00022806"/>
    </source>
</evidence>
<protein>
    <recommendedName>
        <fullName evidence="13">DNA 3'-5' helicase</fullName>
        <ecNumber evidence="13">5.6.2.4</ecNumber>
    </recommendedName>
</protein>
<keyword evidence="3 15" id="KW-0547">Nucleotide-binding</keyword>
<dbReference type="GO" id="GO:0043138">
    <property type="term" value="F:3'-5' DNA helicase activity"/>
    <property type="evidence" value="ECO:0007669"/>
    <property type="project" value="UniProtKB-EC"/>
</dbReference>
<feature type="domain" description="UvrD-like helicase ATP-binding" evidence="17">
    <location>
        <begin position="19"/>
        <end position="357"/>
    </location>
</feature>
<keyword evidence="20" id="KW-1185">Reference proteome</keyword>
<keyword evidence="6 15" id="KW-0347">Helicase</keyword>
<dbReference type="GO" id="GO:0005829">
    <property type="term" value="C:cytosol"/>
    <property type="evidence" value="ECO:0007669"/>
    <property type="project" value="TreeGrafter"/>
</dbReference>
<dbReference type="EC" id="5.6.2.4" evidence="13"/>
<reference evidence="19 20" key="1">
    <citation type="submission" date="2018-11" db="EMBL/GenBank/DDBJ databases">
        <authorList>
            <person name="Da X."/>
        </authorList>
    </citation>
    <scope>NUCLEOTIDE SEQUENCE [LARGE SCALE GENOMIC DNA]</scope>
    <source>
        <strain evidence="19 20">S14-144</strain>
    </source>
</reference>
<keyword evidence="10" id="KW-0234">DNA repair</keyword>
<feature type="binding site" evidence="15">
    <location>
        <begin position="40"/>
        <end position="47"/>
    </location>
    <ligand>
        <name>ATP</name>
        <dbReference type="ChEBI" id="CHEBI:30616"/>
    </ligand>
</feature>
<dbReference type="AlphaFoldDB" id="A0A3G8ZVU4"/>
<evidence type="ECO:0000256" key="11">
    <source>
        <dbReference type="ARBA" id="ARBA00023235"/>
    </source>
</evidence>
<gene>
    <name evidence="19" type="ORF">EH165_08275</name>
</gene>
<dbReference type="InterPro" id="IPR014017">
    <property type="entry name" value="DNA_helicase_UvrD-like_C"/>
</dbReference>
<evidence type="ECO:0000256" key="4">
    <source>
        <dbReference type="ARBA" id="ARBA00022763"/>
    </source>
</evidence>
<dbReference type="GO" id="GO:0005524">
    <property type="term" value="F:ATP binding"/>
    <property type="evidence" value="ECO:0007669"/>
    <property type="project" value="UniProtKB-UniRule"/>
</dbReference>
<dbReference type="GO" id="GO:0033202">
    <property type="term" value="C:DNA helicase complex"/>
    <property type="evidence" value="ECO:0007669"/>
    <property type="project" value="TreeGrafter"/>
</dbReference>
<sequence length="1167" mass="125591">MRQKKISALELSRALGQEFPPTREQIAVIEADLSPLLVVAGAGSGKTETMAARVVYLIANGWVLPEDVLGLTFTRKAASQLLQRIRSRLAALAASGLISADLREHLLATEPQVWTYHAFGGRLISEFGTLVGVEPTARILSATGSWQLAGSVVRRWDQDLRTDLTPDRVTERLLNLSGVLADHLRTPAELEKLTLELAAAIEDSRPTRRQTSAIHSKLVSLHTRLTNRSGILPLVEAFRQAKRAAGVLDFGDQMQLAAELVREQSRVGAELRHRHKVVLLDEYQDTGHSQREILTFLFGSKSGAMGHPVTAVGDPCQSIYSWRGASASNLPRFITDFPQKDGADAGRASLLTSFRNPSDILTIANSISAPIRSAPVAVDVLTPRLGASRGQVRYGLFATSLDENTWVADTIAHEWRTAQARSAPPPTTAVLFRRRSAMAGIADLLTERGIPVEITGLAGLLNEPEIIDLVSTLQVLVEPAAGGAAIRILTGARWRLGLADLAALQRRARQLSQRPATGRLVAKVSSNNGDDDVDGSHRLSAVRSALTHAQRGESFESAGLVDAISDPGPGAEFSTEGFDRIRRLGSELQWLRRRLAQPLTDVVADIEHTIGLDIEAPLAGTKGRTHLDAFAQVVADFSGQASPTGSGASGSSLTAAVDLLEFLRVAADAENGLAPGEVEQSDSAVQLMTVHAAKGLEWQLVAVPQLAESIFPGVKGLSWLSDDGQLPPSIRGDREDLPQLDLSHCLDQGEICDAVEEHKAAWKAAQLTEERRLLYVALTRSEGTLVFSSHWWSYGATKYRGPSAFFGELADAASAVAVPDEWADRPLPDEANPLLRKPRSALWPADPLGGRRAAVETAASMVRTAVALRKAEAAAPTRFAKPPALSEAPETTQAKTSAAEGPPIRVLPSEEAGVAREGDDPRGWKRDVDALIAEKKALEIKQFTVELPSTVSVSALVALARDPARLAQNIRRPLPVAPSVRARRGTAFHQWLERYYAGEALLDLAELPGADFRDTLVENDIESLRRSFLTSPWADRVPQDQEVPFAMMVGDLPVRGRIDAVFSDADGGWTVVDWKTGQQPDSAGAAAAAVQLAAYRLAWAQICGCDVEEVRAAFHYVPSGITVSPTELLDEAGLFRLVEAGTSSLTTPERPEIGAQGAGVHNGEELE</sequence>
<evidence type="ECO:0000256" key="8">
    <source>
        <dbReference type="ARBA" id="ARBA00022840"/>
    </source>
</evidence>
<dbReference type="PROSITE" id="PS51217">
    <property type="entry name" value="UVRD_HELICASE_CTER"/>
    <property type="match status" value="1"/>
</dbReference>
<evidence type="ECO:0000256" key="16">
    <source>
        <dbReference type="SAM" id="MobiDB-lite"/>
    </source>
</evidence>
<keyword evidence="9" id="KW-0238">DNA-binding</keyword>
<organism evidence="19 20">
    <name type="scientific">Nakamurella antarctica</name>
    <dbReference type="NCBI Taxonomy" id="1902245"/>
    <lineage>
        <taxon>Bacteria</taxon>
        <taxon>Bacillati</taxon>
        <taxon>Actinomycetota</taxon>
        <taxon>Actinomycetes</taxon>
        <taxon>Nakamurellales</taxon>
        <taxon>Nakamurellaceae</taxon>
        <taxon>Nakamurella</taxon>
    </lineage>
</organism>
<feature type="region of interest" description="Disordered" evidence="16">
    <location>
        <begin position="1143"/>
        <end position="1167"/>
    </location>
</feature>
<dbReference type="InterPro" id="IPR013986">
    <property type="entry name" value="DExx_box_DNA_helicase_dom_sf"/>
</dbReference>
<name>A0A3G8ZVU4_9ACTN</name>
<evidence type="ECO:0000256" key="12">
    <source>
        <dbReference type="ARBA" id="ARBA00034617"/>
    </source>
</evidence>
<keyword evidence="2" id="KW-0540">Nuclease</keyword>
<dbReference type="GO" id="GO:0004527">
    <property type="term" value="F:exonuclease activity"/>
    <property type="evidence" value="ECO:0007669"/>
    <property type="project" value="UniProtKB-KW"/>
</dbReference>
<evidence type="ECO:0000256" key="9">
    <source>
        <dbReference type="ARBA" id="ARBA00023125"/>
    </source>
</evidence>
<keyword evidence="5 15" id="KW-0378">Hydrolase</keyword>
<dbReference type="Pfam" id="PF12705">
    <property type="entry name" value="PDDEXK_1"/>
    <property type="match status" value="1"/>
</dbReference>
<evidence type="ECO:0000313" key="20">
    <source>
        <dbReference type="Proteomes" id="UP000268084"/>
    </source>
</evidence>
<dbReference type="Proteomes" id="UP000268084">
    <property type="component" value="Chromosome"/>
</dbReference>
<evidence type="ECO:0000313" key="19">
    <source>
        <dbReference type="EMBL" id="AZI58136.1"/>
    </source>
</evidence>
<dbReference type="Gene3D" id="1.10.10.160">
    <property type="match status" value="1"/>
</dbReference>
<feature type="region of interest" description="Disordered" evidence="16">
    <location>
        <begin position="878"/>
        <end position="901"/>
    </location>
</feature>
<evidence type="ECO:0000256" key="1">
    <source>
        <dbReference type="ARBA" id="ARBA00009922"/>
    </source>
</evidence>
<keyword evidence="4" id="KW-0227">DNA damage</keyword>
<dbReference type="SUPFAM" id="SSF52540">
    <property type="entry name" value="P-loop containing nucleoside triphosphate hydrolases"/>
    <property type="match status" value="1"/>
</dbReference>
<keyword evidence="7" id="KW-0269">Exonuclease</keyword>
<evidence type="ECO:0000256" key="13">
    <source>
        <dbReference type="ARBA" id="ARBA00034808"/>
    </source>
</evidence>
<comment type="similarity">
    <text evidence="1">Belongs to the helicase family. UvrD subfamily.</text>
</comment>
<dbReference type="InterPro" id="IPR011604">
    <property type="entry name" value="PDDEXK-like_dom_sf"/>
</dbReference>
<keyword evidence="11" id="KW-0413">Isomerase</keyword>
<evidence type="ECO:0000256" key="15">
    <source>
        <dbReference type="PROSITE-ProRule" id="PRU00560"/>
    </source>
</evidence>
<dbReference type="KEGG" id="nak:EH165_08275"/>
<evidence type="ECO:0000256" key="2">
    <source>
        <dbReference type="ARBA" id="ARBA00022722"/>
    </source>
</evidence>
<comment type="catalytic activity">
    <reaction evidence="12">
        <text>Couples ATP hydrolysis with the unwinding of duplex DNA by translocating in the 3'-5' direction.</text>
        <dbReference type="EC" id="5.6.2.4"/>
    </reaction>
</comment>
<comment type="catalytic activity">
    <reaction evidence="14">
        <text>ATP + H2O = ADP + phosphate + H(+)</text>
        <dbReference type="Rhea" id="RHEA:13065"/>
        <dbReference type="ChEBI" id="CHEBI:15377"/>
        <dbReference type="ChEBI" id="CHEBI:15378"/>
        <dbReference type="ChEBI" id="CHEBI:30616"/>
        <dbReference type="ChEBI" id="CHEBI:43474"/>
        <dbReference type="ChEBI" id="CHEBI:456216"/>
        <dbReference type="EC" id="5.6.2.4"/>
    </reaction>
</comment>
<evidence type="ECO:0000259" key="18">
    <source>
        <dbReference type="PROSITE" id="PS51217"/>
    </source>
</evidence>
<evidence type="ECO:0000259" key="17">
    <source>
        <dbReference type="PROSITE" id="PS51198"/>
    </source>
</evidence>
<dbReference type="InterPro" id="IPR014016">
    <property type="entry name" value="UvrD-like_ATP-bd"/>
</dbReference>
<evidence type="ECO:0000256" key="10">
    <source>
        <dbReference type="ARBA" id="ARBA00023204"/>
    </source>
</evidence>
<dbReference type="Gene3D" id="3.90.320.10">
    <property type="match status" value="1"/>
</dbReference>
<dbReference type="Pfam" id="PF13361">
    <property type="entry name" value="UvrD_C"/>
    <property type="match status" value="1"/>
</dbReference>
<dbReference type="EMBL" id="CP034170">
    <property type="protein sequence ID" value="AZI58136.1"/>
    <property type="molecule type" value="Genomic_DNA"/>
</dbReference>
<feature type="domain" description="UvrD-like helicase C-terminal" evidence="18">
    <location>
        <begin position="358"/>
        <end position="695"/>
    </location>
</feature>
<dbReference type="InterPro" id="IPR038726">
    <property type="entry name" value="PDDEXK_AddAB-type"/>
</dbReference>
<evidence type="ECO:0000256" key="5">
    <source>
        <dbReference type="ARBA" id="ARBA00022801"/>
    </source>
</evidence>
<keyword evidence="8 15" id="KW-0067">ATP-binding</keyword>
<dbReference type="RefSeq" id="WP_124799045.1">
    <property type="nucleotide sequence ID" value="NZ_CP034170.1"/>
</dbReference>
<dbReference type="InterPro" id="IPR000212">
    <property type="entry name" value="DNA_helicase_UvrD/REP"/>
</dbReference>
<reference evidence="19 20" key="2">
    <citation type="submission" date="2018-12" db="EMBL/GenBank/DDBJ databases">
        <title>Nakamurella antarcticus sp. nov., isolated from Antarctica South Shetland Islands soil.</title>
        <authorList>
            <person name="Peng F."/>
        </authorList>
    </citation>
    <scope>NUCLEOTIDE SEQUENCE [LARGE SCALE GENOMIC DNA]</scope>
    <source>
        <strain evidence="19 20">S14-144</strain>
    </source>
</reference>
<dbReference type="Gene3D" id="1.10.486.10">
    <property type="entry name" value="PCRA, domain 4"/>
    <property type="match status" value="1"/>
</dbReference>
<evidence type="ECO:0000256" key="7">
    <source>
        <dbReference type="ARBA" id="ARBA00022839"/>
    </source>
</evidence>
<dbReference type="SUPFAM" id="SSF52980">
    <property type="entry name" value="Restriction endonuclease-like"/>
    <property type="match status" value="1"/>
</dbReference>
<dbReference type="InterPro" id="IPR011335">
    <property type="entry name" value="Restrct_endonuc-II-like"/>
</dbReference>
<dbReference type="Gene3D" id="3.40.50.300">
    <property type="entry name" value="P-loop containing nucleotide triphosphate hydrolases"/>
    <property type="match status" value="3"/>
</dbReference>
<dbReference type="OrthoDB" id="4812256at2"/>
<accession>A0A3G8ZVU4</accession>
<dbReference type="GO" id="GO:0000725">
    <property type="term" value="P:recombinational repair"/>
    <property type="evidence" value="ECO:0007669"/>
    <property type="project" value="TreeGrafter"/>
</dbReference>
<dbReference type="GO" id="GO:0003677">
    <property type="term" value="F:DNA binding"/>
    <property type="evidence" value="ECO:0007669"/>
    <property type="project" value="UniProtKB-KW"/>
</dbReference>
<dbReference type="Pfam" id="PF00580">
    <property type="entry name" value="UvrD-helicase"/>
    <property type="match status" value="1"/>
</dbReference>
<proteinExistence type="inferred from homology"/>
<dbReference type="PROSITE" id="PS51198">
    <property type="entry name" value="UVRD_HELICASE_ATP_BIND"/>
    <property type="match status" value="1"/>
</dbReference>
<evidence type="ECO:0000256" key="3">
    <source>
        <dbReference type="ARBA" id="ARBA00022741"/>
    </source>
</evidence>
<evidence type="ECO:0000256" key="14">
    <source>
        <dbReference type="ARBA" id="ARBA00048988"/>
    </source>
</evidence>
<dbReference type="CDD" id="cd17932">
    <property type="entry name" value="DEXQc_UvrD"/>
    <property type="match status" value="1"/>
</dbReference>
<dbReference type="InterPro" id="IPR027417">
    <property type="entry name" value="P-loop_NTPase"/>
</dbReference>